<dbReference type="InterPro" id="IPR001088">
    <property type="entry name" value="Glyco_hydro_4"/>
</dbReference>
<keyword evidence="2" id="KW-0479">Metal-binding</keyword>
<reference evidence="10" key="1">
    <citation type="submission" date="2023-07" db="EMBL/GenBank/DDBJ databases">
        <authorList>
            <person name="Colorado M.A."/>
            <person name="Villamil L.M."/>
            <person name="Melo J.F."/>
            <person name="Rodriguez J.A."/>
            <person name="Ruiz R.Y."/>
        </authorList>
    </citation>
    <scope>NUCLEOTIDE SEQUENCE [LARGE SCALE GENOMIC DNA]</scope>
    <source>
        <strain evidence="10">C33</strain>
    </source>
</reference>
<gene>
    <name evidence="9" type="ORF">RFV38_05145</name>
</gene>
<accession>A0ABU4W9R8</accession>
<feature type="domain" description="Glycosyl hydrolase family 4 C-terminal" evidence="8">
    <location>
        <begin position="199"/>
        <end position="416"/>
    </location>
</feature>
<dbReference type="EC" id="3.2.1.86" evidence="9"/>
<keyword evidence="4 7" id="KW-0520">NAD</keyword>
<dbReference type="PANTHER" id="PTHR32092">
    <property type="entry name" value="6-PHOSPHO-BETA-GLUCOSIDASE-RELATED"/>
    <property type="match status" value="1"/>
</dbReference>
<dbReference type="Gene3D" id="3.90.110.10">
    <property type="entry name" value="Lactate dehydrogenase/glycoside hydrolase, family 4, C-terminal"/>
    <property type="match status" value="1"/>
</dbReference>
<dbReference type="SUPFAM" id="SSF56327">
    <property type="entry name" value="LDH C-terminal domain-like"/>
    <property type="match status" value="1"/>
</dbReference>
<comment type="cofactor">
    <cofactor evidence="7">
        <name>NAD(+)</name>
        <dbReference type="ChEBI" id="CHEBI:57540"/>
    </cofactor>
    <text evidence="7">Binds 1 NAD(+) per subunit.</text>
</comment>
<proteinExistence type="inferred from homology"/>
<dbReference type="PRINTS" id="PR00732">
    <property type="entry name" value="GLHYDRLASE4"/>
</dbReference>
<dbReference type="Proteomes" id="UP001279681">
    <property type="component" value="Unassembled WGS sequence"/>
</dbReference>
<evidence type="ECO:0000259" key="8">
    <source>
        <dbReference type="Pfam" id="PF11975"/>
    </source>
</evidence>
<keyword evidence="6 7" id="KW-0326">Glycosidase</keyword>
<dbReference type="CDD" id="cd05296">
    <property type="entry name" value="GH4_P_beta_glucosidase"/>
    <property type="match status" value="1"/>
</dbReference>
<evidence type="ECO:0000256" key="1">
    <source>
        <dbReference type="ARBA" id="ARBA00010141"/>
    </source>
</evidence>
<dbReference type="RefSeq" id="WP_320313290.1">
    <property type="nucleotide sequence ID" value="NZ_JAVIKH010000005.1"/>
</dbReference>
<sequence>MKNPVKIVTIGGGSSYTPEIVEGFLKRYNELPIKELWLVDIEDGKEKLEIVGNLAKRMVKEAGLEDKMKVYLTLDRREALKDADFVTTQFRVGLLQARIRDEKIPLRHGMIGQETNGAGGFAKALRTIPVILDICQDMTELCPNAWLVNFTNPSGMVTESVLKYYPNIKVAGLCNVPIGVRKSVTDALQVPDEEIELICGGLNHFFWGRQVLHNSVDRTEEALGKILTDIENLPANLRHGKPWIREQIMDLGMIPCAYHKYYYLTDEMLRDQLEEIRSGKGTRGEQVKKVENELFELYKDPELKVKPKQLEQRGGQYYSDAACELINSIYNDKGTVIVVSTKNENGLIDCLPEGCAVEVSAKVYKDGVKPFPQKPMPIEARGILQLMKNFEQLTIEAAVTGNYGKALQALTVNPLVTSGAVAKTILDEIIRENWDYLPKFHNSIDRYKY</sequence>
<evidence type="ECO:0000256" key="5">
    <source>
        <dbReference type="ARBA" id="ARBA00023211"/>
    </source>
</evidence>
<keyword evidence="5" id="KW-0464">Manganese</keyword>
<dbReference type="InterPro" id="IPR036291">
    <property type="entry name" value="NAD(P)-bd_dom_sf"/>
</dbReference>
<protein>
    <submittedName>
        <fullName evidence="9">6-phospho-beta-glucosidase</fullName>
        <ecNumber evidence="9">3.2.1.86</ecNumber>
    </submittedName>
</protein>
<dbReference type="InterPro" id="IPR015955">
    <property type="entry name" value="Lactate_DH/Glyco_Ohase_4_C"/>
</dbReference>
<keyword evidence="3 7" id="KW-0378">Hydrolase</keyword>
<dbReference type="PANTHER" id="PTHR32092:SF5">
    <property type="entry name" value="6-PHOSPHO-BETA-GLUCOSIDASE"/>
    <property type="match status" value="1"/>
</dbReference>
<dbReference type="Gene3D" id="3.40.50.720">
    <property type="entry name" value="NAD(P)-binding Rossmann-like Domain"/>
    <property type="match status" value="1"/>
</dbReference>
<comment type="caution">
    <text evidence="9">The sequence shown here is derived from an EMBL/GenBank/DDBJ whole genome shotgun (WGS) entry which is preliminary data.</text>
</comment>
<dbReference type="GO" id="GO:0008706">
    <property type="term" value="F:6-phospho-beta-glucosidase activity"/>
    <property type="evidence" value="ECO:0007669"/>
    <property type="project" value="UniProtKB-EC"/>
</dbReference>
<dbReference type="Pfam" id="PF11975">
    <property type="entry name" value="Glyco_hydro_4C"/>
    <property type="match status" value="1"/>
</dbReference>
<dbReference type="Pfam" id="PF02056">
    <property type="entry name" value="Glyco_hydro_4"/>
    <property type="match status" value="1"/>
</dbReference>
<dbReference type="SUPFAM" id="SSF51735">
    <property type="entry name" value="NAD(P)-binding Rossmann-fold domains"/>
    <property type="match status" value="1"/>
</dbReference>
<name>A0ABU4W9R8_9FUSO</name>
<dbReference type="EMBL" id="JAVIKH010000005">
    <property type="protein sequence ID" value="MDX8335885.1"/>
    <property type="molecule type" value="Genomic_DNA"/>
</dbReference>
<evidence type="ECO:0000256" key="7">
    <source>
        <dbReference type="RuleBase" id="RU361152"/>
    </source>
</evidence>
<dbReference type="InterPro" id="IPR022616">
    <property type="entry name" value="Glyco_hydro_4_C"/>
</dbReference>
<organism evidence="9 10">
    <name type="scientific">Candidatus Cetobacterium colombiensis</name>
    <dbReference type="NCBI Taxonomy" id="3073100"/>
    <lineage>
        <taxon>Bacteria</taxon>
        <taxon>Fusobacteriati</taxon>
        <taxon>Fusobacteriota</taxon>
        <taxon>Fusobacteriia</taxon>
        <taxon>Fusobacteriales</taxon>
        <taxon>Fusobacteriaceae</taxon>
        <taxon>Cetobacterium</taxon>
    </lineage>
</organism>
<evidence type="ECO:0000256" key="3">
    <source>
        <dbReference type="ARBA" id="ARBA00022801"/>
    </source>
</evidence>
<evidence type="ECO:0000313" key="10">
    <source>
        <dbReference type="Proteomes" id="UP001279681"/>
    </source>
</evidence>
<evidence type="ECO:0000256" key="4">
    <source>
        <dbReference type="ARBA" id="ARBA00023027"/>
    </source>
</evidence>
<evidence type="ECO:0000256" key="6">
    <source>
        <dbReference type="ARBA" id="ARBA00023295"/>
    </source>
</evidence>
<evidence type="ECO:0000256" key="2">
    <source>
        <dbReference type="ARBA" id="ARBA00022723"/>
    </source>
</evidence>
<keyword evidence="10" id="KW-1185">Reference proteome</keyword>
<comment type="similarity">
    <text evidence="1 7">Belongs to the glycosyl hydrolase 4 family.</text>
</comment>
<evidence type="ECO:0000313" key="9">
    <source>
        <dbReference type="EMBL" id="MDX8335885.1"/>
    </source>
</evidence>